<dbReference type="Pfam" id="PF02776">
    <property type="entry name" value="TPP_enzyme_N"/>
    <property type="match status" value="1"/>
</dbReference>
<dbReference type="Pfam" id="PF00205">
    <property type="entry name" value="TPP_enzyme_M"/>
    <property type="match status" value="1"/>
</dbReference>
<dbReference type="RefSeq" id="WP_153355966.1">
    <property type="nucleotide sequence ID" value="NZ_WIVV01000038.1"/>
</dbReference>
<name>A0A6I1WNL1_9PSED</name>
<dbReference type="Gene3D" id="3.40.50.970">
    <property type="match status" value="2"/>
</dbReference>
<keyword evidence="7" id="KW-0456">Lyase</keyword>
<dbReference type="GO" id="GO:0003984">
    <property type="term" value="F:acetolactate synthase activity"/>
    <property type="evidence" value="ECO:0007669"/>
    <property type="project" value="TreeGrafter"/>
</dbReference>
<dbReference type="AlphaFoldDB" id="A0A6I1WNL1"/>
<accession>A0A6I1WNL1</accession>
<feature type="domain" description="Thiamine pyrophosphate enzyme N-terminal TPP-binding" evidence="6">
    <location>
        <begin position="5"/>
        <end position="105"/>
    </location>
</feature>
<evidence type="ECO:0000259" key="6">
    <source>
        <dbReference type="Pfam" id="PF02776"/>
    </source>
</evidence>
<proteinExistence type="inferred from homology"/>
<reference evidence="7 8" key="1">
    <citation type="submission" date="2019-10" db="EMBL/GenBank/DDBJ databases">
        <title>Evaluation of single-gene subtyping targets for Pseudomonas.</title>
        <authorList>
            <person name="Reichler S.J."/>
            <person name="Orsi R.H."/>
            <person name="Wiedmann M."/>
            <person name="Martin N.H."/>
            <person name="Murphy S.I."/>
        </authorList>
    </citation>
    <scope>NUCLEOTIDE SEQUENCE [LARGE SCALE GENOMIC DNA]</scope>
    <source>
        <strain evidence="7 8">FSL R10-1876</strain>
    </source>
</reference>
<sequence length="543" mass="57952">MTGKTVRDVTYQLLRELGLTTMFGNPGSTEETFLKDFPADFRYIQTLHESSAVGAADGFAQANRRPAIVNVHTSAGLSNAMSNILTAFQNRTPLIITAGNQTRDMLLMEPWLTNIEPALLPKPWVKWSYEPVCAEDVPAAFMRAYAIAVQPPAGPVFLSIPLDDWDKPARGPALVRSVATRIAPDPEVLSAFAQALSNATNPALIYGAAIARGQGWPQAIALAEQLQATVYAAPASERPPFPESHPLYAGGLPFAIAPLSQKLAGHDLAIVIGAPVFRYYPYVAGDYLPAGLRLLHITDDPSEAARAPVGDSVLGDAVLSLDALIAQVKPRPVSSAAVKRQAHGLAPHPTATHAESTDGLLSSLSVFQALRAAMPANTVLIEESPSNLAELHSAWPVDQPDSFYTFASGSLGWNLPASIGIALAERDSGRNRPVLAIIGDGSFQYSIQGLWTAVQHELPILFVVPRNGQYGILKSFAVLEQTPNVPGLDLPGLDFVALANGYGAHGERATTLDEIRKACNEAFTRNVPTVLEVPVQATIPPLL</sequence>
<dbReference type="Pfam" id="PF02775">
    <property type="entry name" value="TPP_enzyme_C"/>
    <property type="match status" value="1"/>
</dbReference>
<dbReference type="SUPFAM" id="SSF52467">
    <property type="entry name" value="DHS-like NAD/FAD-binding domain"/>
    <property type="match status" value="1"/>
</dbReference>
<dbReference type="GO" id="GO:0030976">
    <property type="term" value="F:thiamine pyrophosphate binding"/>
    <property type="evidence" value="ECO:0007669"/>
    <property type="project" value="InterPro"/>
</dbReference>
<dbReference type="InterPro" id="IPR045229">
    <property type="entry name" value="TPP_enz"/>
</dbReference>
<dbReference type="GO" id="GO:0000287">
    <property type="term" value="F:magnesium ion binding"/>
    <property type="evidence" value="ECO:0007669"/>
    <property type="project" value="InterPro"/>
</dbReference>
<evidence type="ECO:0000256" key="2">
    <source>
        <dbReference type="ARBA" id="ARBA00023052"/>
    </source>
</evidence>
<feature type="domain" description="Thiamine pyrophosphate enzyme central" evidence="4">
    <location>
        <begin position="190"/>
        <end position="324"/>
    </location>
</feature>
<dbReference type="PANTHER" id="PTHR18968:SF133">
    <property type="entry name" value="BENZOYLFORMATE DECARBOXYLASE"/>
    <property type="match status" value="1"/>
</dbReference>
<dbReference type="InterPro" id="IPR011766">
    <property type="entry name" value="TPP_enzyme_TPP-bd"/>
</dbReference>
<dbReference type="Gene3D" id="3.40.50.1220">
    <property type="entry name" value="TPP-binding domain"/>
    <property type="match status" value="1"/>
</dbReference>
<dbReference type="InterPro" id="IPR029061">
    <property type="entry name" value="THDP-binding"/>
</dbReference>
<evidence type="ECO:0000313" key="8">
    <source>
        <dbReference type="Proteomes" id="UP000466863"/>
    </source>
</evidence>
<protein>
    <submittedName>
        <fullName evidence="7">Benzoylformate decarboxylase</fullName>
        <ecNumber evidence="7">4.1.1.7</ecNumber>
    </submittedName>
</protein>
<evidence type="ECO:0000256" key="3">
    <source>
        <dbReference type="RuleBase" id="RU362132"/>
    </source>
</evidence>
<dbReference type="CDD" id="cd07035">
    <property type="entry name" value="TPP_PYR_POX_like"/>
    <property type="match status" value="1"/>
</dbReference>
<comment type="similarity">
    <text evidence="1 3">Belongs to the TPP enzyme family.</text>
</comment>
<dbReference type="GO" id="GO:0019752">
    <property type="term" value="P:carboxylic acid metabolic process"/>
    <property type="evidence" value="ECO:0007669"/>
    <property type="project" value="UniProtKB-ARBA"/>
</dbReference>
<evidence type="ECO:0000256" key="1">
    <source>
        <dbReference type="ARBA" id="ARBA00007812"/>
    </source>
</evidence>
<dbReference type="Proteomes" id="UP000466863">
    <property type="component" value="Unassembled WGS sequence"/>
</dbReference>
<dbReference type="InterPro" id="IPR012000">
    <property type="entry name" value="Thiamin_PyroP_enz_cen_dom"/>
</dbReference>
<dbReference type="SUPFAM" id="SSF52518">
    <property type="entry name" value="Thiamin diphosphate-binding fold (THDP-binding)"/>
    <property type="match status" value="2"/>
</dbReference>
<dbReference type="GO" id="GO:0050695">
    <property type="term" value="F:benzoylformate decarboxylase activity"/>
    <property type="evidence" value="ECO:0007669"/>
    <property type="project" value="UniProtKB-EC"/>
</dbReference>
<comment type="caution">
    <text evidence="7">The sequence shown here is derived from an EMBL/GenBank/DDBJ whole genome shotgun (WGS) entry which is preliminary data.</text>
</comment>
<gene>
    <name evidence="7" type="ORF">GHO28_10410</name>
</gene>
<evidence type="ECO:0000259" key="4">
    <source>
        <dbReference type="Pfam" id="PF00205"/>
    </source>
</evidence>
<evidence type="ECO:0000313" key="7">
    <source>
        <dbReference type="EMBL" id="MQU42917.1"/>
    </source>
</evidence>
<evidence type="ECO:0000259" key="5">
    <source>
        <dbReference type="Pfam" id="PF02775"/>
    </source>
</evidence>
<dbReference type="CDD" id="cd02002">
    <property type="entry name" value="TPP_BFDC"/>
    <property type="match status" value="1"/>
</dbReference>
<dbReference type="GO" id="GO:0050660">
    <property type="term" value="F:flavin adenine dinucleotide binding"/>
    <property type="evidence" value="ECO:0007669"/>
    <property type="project" value="TreeGrafter"/>
</dbReference>
<dbReference type="NCBIfam" id="NF005485">
    <property type="entry name" value="PRK07092.1"/>
    <property type="match status" value="1"/>
</dbReference>
<organism evidence="7 8">
    <name type="scientific">Pseudomonas helleri</name>
    <dbReference type="NCBI Taxonomy" id="1608996"/>
    <lineage>
        <taxon>Bacteria</taxon>
        <taxon>Pseudomonadati</taxon>
        <taxon>Pseudomonadota</taxon>
        <taxon>Gammaproteobacteria</taxon>
        <taxon>Pseudomonadales</taxon>
        <taxon>Pseudomonadaceae</taxon>
        <taxon>Pseudomonas</taxon>
    </lineage>
</organism>
<dbReference type="EC" id="4.1.1.7" evidence="7"/>
<dbReference type="InterPro" id="IPR029035">
    <property type="entry name" value="DHS-like_NAD/FAD-binding_dom"/>
</dbReference>
<feature type="domain" description="Thiamine pyrophosphate enzyme TPP-binding" evidence="5">
    <location>
        <begin position="392"/>
        <end position="533"/>
    </location>
</feature>
<dbReference type="PANTHER" id="PTHR18968">
    <property type="entry name" value="THIAMINE PYROPHOSPHATE ENZYMES"/>
    <property type="match status" value="1"/>
</dbReference>
<keyword evidence="2 3" id="KW-0786">Thiamine pyrophosphate</keyword>
<dbReference type="InterPro" id="IPR012001">
    <property type="entry name" value="Thiamin_PyroP_enz_TPP-bd_dom"/>
</dbReference>
<dbReference type="EMBL" id="WIVV01000038">
    <property type="protein sequence ID" value="MQU42917.1"/>
    <property type="molecule type" value="Genomic_DNA"/>
</dbReference>